<name>A0A1Y1J8M8_PLAGO</name>
<dbReference type="AlphaFoldDB" id="A0A1Y1J8M8"/>
<organism evidence="2 3">
    <name type="scientific">Plasmodium gonderi</name>
    <dbReference type="NCBI Taxonomy" id="77519"/>
    <lineage>
        <taxon>Eukaryota</taxon>
        <taxon>Sar</taxon>
        <taxon>Alveolata</taxon>
        <taxon>Apicomplexa</taxon>
        <taxon>Aconoidasida</taxon>
        <taxon>Haemosporida</taxon>
        <taxon>Plasmodiidae</taxon>
        <taxon>Plasmodium</taxon>
        <taxon>Plasmodium (Plasmodium)</taxon>
    </lineage>
</organism>
<dbReference type="RefSeq" id="XP_028541448.1">
    <property type="nucleotide sequence ID" value="XM_028685647.1"/>
</dbReference>
<dbReference type="EMBL" id="BDQF01000001">
    <property type="protein sequence ID" value="GAW78859.1"/>
    <property type="molecule type" value="Genomic_DNA"/>
</dbReference>
<keyword evidence="3" id="KW-1185">Reference proteome</keyword>
<evidence type="ECO:0000256" key="1">
    <source>
        <dbReference type="SAM" id="Phobius"/>
    </source>
</evidence>
<sequence>MDALSKNEWDDIFKILSINDIYKKFDDKVDIHKYNDNCESVTNKNGDIKELCKLFLKNINNLSSIGNGIKKDKFEESYLAYWLIDELSKHFTNNKDDDTRNIIVKIISLGNNEYKNLNKKHFFFNSDFDFDWSKEEKHLNEYFKNFDKILKCAEDKYDTCVKYLNYISTIYEKHRNYCMWGDCHYFSYNPKRNPNYILSTLNHNYKKSGEVENKEVQNEESGISINSNTREQKMDMLIKYLSCTEVYDQNGDIFAYKCEDPAYRRHNEKVYNRRSIKKKIVSKEPINNILTSDAIKEIKDLNCNMVQNSNILVCNNKKNIGSRETPLTNASGKALESITNTGYVVHHYGSTTNDSHTKSSITENAKAYPIIRDHEDTDNIYPGVTLLPANRKISEFRESDHKYEEHIDFGNKHSTLLTSVFHEFKNENLKGYFEDIVRDVSVSTTDRSNYSYINRLEVQTSGIHTQLDSVISNNGYGFTNMGITTSFETKSNIFSNTIFRIFVITVLVTGIFFVLFIYFKFTPFGTWIRRCILREKRMNNNIYKKHIKKHPNRISHTKNINQKRKRVQIAYNS</sequence>
<dbReference type="Pfam" id="PF05795">
    <property type="entry name" value="Plasmodium_Vir"/>
    <property type="match status" value="2"/>
</dbReference>
<accession>A0A1Y1J8M8</accession>
<keyword evidence="1" id="KW-0472">Membrane</keyword>
<dbReference type="OrthoDB" id="384716at2759"/>
<evidence type="ECO:0000313" key="2">
    <source>
        <dbReference type="EMBL" id="GAW78859.1"/>
    </source>
</evidence>
<keyword evidence="1" id="KW-1133">Transmembrane helix</keyword>
<dbReference type="Proteomes" id="UP000195521">
    <property type="component" value="Unassembled WGS sequence"/>
</dbReference>
<protein>
    <submittedName>
        <fullName evidence="2">Variable surface protein</fullName>
    </submittedName>
</protein>
<proteinExistence type="predicted"/>
<reference evidence="3" key="1">
    <citation type="submission" date="2017-04" db="EMBL/GenBank/DDBJ databases">
        <title>Plasmodium gonderi genome.</title>
        <authorList>
            <person name="Arisue N."/>
            <person name="Honma H."/>
            <person name="Kawai S."/>
            <person name="Tougan T."/>
            <person name="Tanabe K."/>
            <person name="Horii T."/>
        </authorList>
    </citation>
    <scope>NUCLEOTIDE SEQUENCE [LARGE SCALE GENOMIC DNA]</scope>
    <source>
        <strain evidence="3">ATCC 30045</strain>
    </source>
</reference>
<evidence type="ECO:0000313" key="3">
    <source>
        <dbReference type="Proteomes" id="UP000195521"/>
    </source>
</evidence>
<gene>
    <name evidence="2" type="ORF">PGO_010010</name>
</gene>
<feature type="transmembrane region" description="Helical" evidence="1">
    <location>
        <begin position="498"/>
        <end position="519"/>
    </location>
</feature>
<keyword evidence="1" id="KW-0812">Transmembrane</keyword>
<dbReference type="OMA" id="YNDNCES"/>
<dbReference type="GeneID" id="39745551"/>
<dbReference type="InterPro" id="IPR008780">
    <property type="entry name" value="Plasmodium_Vir"/>
</dbReference>
<comment type="caution">
    <text evidence="2">The sequence shown here is derived from an EMBL/GenBank/DDBJ whole genome shotgun (WGS) entry which is preliminary data.</text>
</comment>